<dbReference type="EMBL" id="FZOA01000003">
    <property type="protein sequence ID" value="SNR73531.1"/>
    <property type="molecule type" value="Genomic_DNA"/>
</dbReference>
<organism evidence="1 2">
    <name type="scientific">Methylobacillus rhizosphaerae</name>
    <dbReference type="NCBI Taxonomy" id="551994"/>
    <lineage>
        <taxon>Bacteria</taxon>
        <taxon>Pseudomonadati</taxon>
        <taxon>Pseudomonadota</taxon>
        <taxon>Betaproteobacteria</taxon>
        <taxon>Nitrosomonadales</taxon>
        <taxon>Methylophilaceae</taxon>
        <taxon>Methylobacillus</taxon>
    </lineage>
</organism>
<sequence>MTEKGLSLPLSEKELAIVQAYADMNGFTVDEAASKLLSEAIAKRVRKNTGKGRAKVYPIRREREIK</sequence>
<gene>
    <name evidence="1" type="ORF">SAMN05192560_0762</name>
</gene>
<dbReference type="OrthoDB" id="9889222at2"/>
<dbReference type="RefSeq" id="WP_089374910.1">
    <property type="nucleotide sequence ID" value="NZ_FZOA01000003.1"/>
</dbReference>
<keyword evidence="2" id="KW-1185">Reference proteome</keyword>
<accession>A0A238YS65</accession>
<name>A0A238YS65_9PROT</name>
<dbReference type="Proteomes" id="UP000198305">
    <property type="component" value="Unassembled WGS sequence"/>
</dbReference>
<protein>
    <submittedName>
        <fullName evidence="1">Uncharacterized protein</fullName>
    </submittedName>
</protein>
<reference evidence="2" key="1">
    <citation type="submission" date="2017-06" db="EMBL/GenBank/DDBJ databases">
        <authorList>
            <person name="Varghese N."/>
            <person name="Submissions S."/>
        </authorList>
    </citation>
    <scope>NUCLEOTIDE SEQUENCE [LARGE SCALE GENOMIC DNA]</scope>
    <source>
        <strain evidence="2">Ca-68</strain>
    </source>
</reference>
<dbReference type="AlphaFoldDB" id="A0A238YS65"/>
<evidence type="ECO:0000313" key="1">
    <source>
        <dbReference type="EMBL" id="SNR73531.1"/>
    </source>
</evidence>
<proteinExistence type="predicted"/>
<evidence type="ECO:0000313" key="2">
    <source>
        <dbReference type="Proteomes" id="UP000198305"/>
    </source>
</evidence>